<evidence type="ECO:0000256" key="2">
    <source>
        <dbReference type="ARBA" id="ARBA00006856"/>
    </source>
</evidence>
<evidence type="ECO:0000256" key="4">
    <source>
        <dbReference type="SAM" id="MobiDB-lite"/>
    </source>
</evidence>
<name>A0ABD3GS46_9MARC</name>
<dbReference type="AlphaFoldDB" id="A0ABD3GS46"/>
<dbReference type="GO" id="GO:0005730">
    <property type="term" value="C:nucleolus"/>
    <property type="evidence" value="ECO:0007669"/>
    <property type="project" value="UniProtKB-SubCell"/>
</dbReference>
<reference evidence="6 7" key="1">
    <citation type="submission" date="2024-09" db="EMBL/GenBank/DDBJ databases">
        <title>Chromosome-scale assembly of Riccia sorocarpa.</title>
        <authorList>
            <person name="Paukszto L."/>
        </authorList>
    </citation>
    <scope>NUCLEOTIDE SEQUENCE [LARGE SCALE GENOMIC DNA]</scope>
    <source>
        <strain evidence="6">LP-2024</strain>
        <tissue evidence="6">Aerial parts of the thallus</tissue>
    </source>
</reference>
<dbReference type="Gene3D" id="1.25.40.180">
    <property type="match status" value="1"/>
</dbReference>
<evidence type="ECO:0000313" key="6">
    <source>
        <dbReference type="EMBL" id="KAL3681501.1"/>
    </source>
</evidence>
<comment type="caution">
    <text evidence="6">The sequence shown here is derived from an EMBL/GenBank/DDBJ whole genome shotgun (WGS) entry which is preliminary data.</text>
</comment>
<proteinExistence type="inferred from homology"/>
<dbReference type="PANTHER" id="PTHR18034:SF4">
    <property type="entry name" value="NUCLEOLAR MIF4G DOMAIN-CONTAINING PROTEIN 1"/>
    <property type="match status" value="1"/>
</dbReference>
<dbReference type="Proteomes" id="UP001633002">
    <property type="component" value="Unassembled WGS sequence"/>
</dbReference>
<evidence type="ECO:0000256" key="1">
    <source>
        <dbReference type="ARBA" id="ARBA00004604"/>
    </source>
</evidence>
<dbReference type="InterPro" id="IPR003890">
    <property type="entry name" value="MIF4G-like_typ-3"/>
</dbReference>
<dbReference type="Pfam" id="PF02854">
    <property type="entry name" value="MIF4G"/>
    <property type="match status" value="1"/>
</dbReference>
<feature type="domain" description="MI" evidence="5">
    <location>
        <begin position="408"/>
        <end position="524"/>
    </location>
</feature>
<accession>A0ABD3GS46</accession>
<feature type="compositionally biased region" description="Acidic residues" evidence="4">
    <location>
        <begin position="65"/>
        <end position="77"/>
    </location>
</feature>
<evidence type="ECO:0000256" key="3">
    <source>
        <dbReference type="ARBA" id="ARBA00023242"/>
    </source>
</evidence>
<comment type="subcellular location">
    <subcellularLocation>
        <location evidence="1">Nucleus</location>
        <location evidence="1">Nucleolus</location>
    </subcellularLocation>
</comment>
<dbReference type="InterPro" id="IPR050781">
    <property type="entry name" value="CWC22_splicing_factor"/>
</dbReference>
<evidence type="ECO:0000259" key="5">
    <source>
        <dbReference type="PROSITE" id="PS51366"/>
    </source>
</evidence>
<dbReference type="SUPFAM" id="SSF48371">
    <property type="entry name" value="ARM repeat"/>
    <property type="match status" value="1"/>
</dbReference>
<feature type="compositionally biased region" description="Basic residues" evidence="4">
    <location>
        <begin position="25"/>
        <end position="34"/>
    </location>
</feature>
<dbReference type="PROSITE" id="PS51366">
    <property type="entry name" value="MI"/>
    <property type="match status" value="1"/>
</dbReference>
<feature type="region of interest" description="Disordered" evidence="4">
    <location>
        <begin position="1"/>
        <end position="90"/>
    </location>
</feature>
<dbReference type="Pfam" id="PF02847">
    <property type="entry name" value="MA3"/>
    <property type="match status" value="1"/>
</dbReference>
<dbReference type="InterPro" id="IPR003891">
    <property type="entry name" value="Initiation_fac_eIF4g_MI"/>
</dbReference>
<keyword evidence="3" id="KW-0539">Nucleus</keyword>
<dbReference type="SMART" id="SM00543">
    <property type="entry name" value="MIF4G"/>
    <property type="match status" value="1"/>
</dbReference>
<dbReference type="EMBL" id="JBJQOH010000007">
    <property type="protein sequence ID" value="KAL3681501.1"/>
    <property type="molecule type" value="Genomic_DNA"/>
</dbReference>
<evidence type="ECO:0000313" key="7">
    <source>
        <dbReference type="Proteomes" id="UP001633002"/>
    </source>
</evidence>
<comment type="similarity">
    <text evidence="2">Belongs to the CWC22 family.</text>
</comment>
<feature type="compositionally biased region" description="Basic and acidic residues" evidence="4">
    <location>
        <begin position="78"/>
        <end position="90"/>
    </location>
</feature>
<keyword evidence="7" id="KW-1185">Reference proteome</keyword>
<dbReference type="InterPro" id="IPR016024">
    <property type="entry name" value="ARM-type_fold"/>
</dbReference>
<sequence>MAKKIKAPAAVPAVNRKTKEVDHTAKRKRRRKSLSAKDVVEEIAPAVELASEEEKEEEIVHQSDEDSDGEDEEEADVGEEKDTKRAKTENRTAVKYVPPHLRQAQNPVSEETARLERRIRGLLNRLSEANVESITSDVSTIFQANGRHVVTEIISDEVVGACIAGPRGNDQYAAVFAAYVAGMAATVGIDFGAKFVSKLAKALEDQYKKEDGLAVRNLTMLLSHLYVFRLLPSELLYELLGVLCKRFQELDVSTMLTVLQSCGLGLRGDDPAAMKDFIVSVQQRTAEVKSQLGKDTDNPSGGLSKRVQFMLETICDIKNNKKQSKELIPHARLKKWLQKLSVEDVQLRAVTWTKLIDTDQKGQWWLPQAGEREHASDPRGGMLGAMDAGAVEAEKMLRLAASQRMNTDARRAVFCMVMSGEDYIDAFEKILRLKLPGTQDREVLRVIVECCLQEKVFNKYYALLAAKLCQHDKNHKFTTQYCAWDHFKQLDTMELRRSANLARFLAHMIASGALSLSVLKAVDFADPRVLTPKVVIHFRILLESLVTEYSDNEVWSSFSRIAASDKFQELRDGIVLFFHQYIKEDGSTGLLAKRLKLAKKALKNVAGVLLN</sequence>
<protein>
    <recommendedName>
        <fullName evidence="5">MI domain-containing protein</fullName>
    </recommendedName>
</protein>
<dbReference type="PANTHER" id="PTHR18034">
    <property type="entry name" value="CELL CYCLE CONTROL PROTEIN CWF22-RELATED"/>
    <property type="match status" value="1"/>
</dbReference>
<gene>
    <name evidence="6" type="ORF">R1sor_024457</name>
</gene>
<dbReference type="SMART" id="SM00544">
    <property type="entry name" value="MA3"/>
    <property type="match status" value="1"/>
</dbReference>
<organism evidence="6 7">
    <name type="scientific">Riccia sorocarpa</name>
    <dbReference type="NCBI Taxonomy" id="122646"/>
    <lineage>
        <taxon>Eukaryota</taxon>
        <taxon>Viridiplantae</taxon>
        <taxon>Streptophyta</taxon>
        <taxon>Embryophyta</taxon>
        <taxon>Marchantiophyta</taxon>
        <taxon>Marchantiopsida</taxon>
        <taxon>Marchantiidae</taxon>
        <taxon>Marchantiales</taxon>
        <taxon>Ricciaceae</taxon>
        <taxon>Riccia</taxon>
    </lineage>
</organism>